<evidence type="ECO:0000313" key="3">
    <source>
        <dbReference type="Proteomes" id="UP001362999"/>
    </source>
</evidence>
<feature type="region of interest" description="Disordered" evidence="1">
    <location>
        <begin position="38"/>
        <end position="60"/>
    </location>
</feature>
<accession>A0AAW0D1V4</accession>
<evidence type="ECO:0000256" key="1">
    <source>
        <dbReference type="SAM" id="MobiDB-lite"/>
    </source>
</evidence>
<dbReference type="EMBL" id="JAWWNJ010000011">
    <property type="protein sequence ID" value="KAK7044704.1"/>
    <property type="molecule type" value="Genomic_DNA"/>
</dbReference>
<gene>
    <name evidence="2" type="ORF">R3P38DRAFT_2766296</name>
</gene>
<feature type="compositionally biased region" description="Gly residues" evidence="1">
    <location>
        <begin position="224"/>
        <end position="245"/>
    </location>
</feature>
<comment type="caution">
    <text evidence="2">The sequence shown here is derived from an EMBL/GenBank/DDBJ whole genome shotgun (WGS) entry which is preliminary data.</text>
</comment>
<feature type="region of interest" description="Disordered" evidence="1">
    <location>
        <begin position="206"/>
        <end position="248"/>
    </location>
</feature>
<evidence type="ECO:0000313" key="2">
    <source>
        <dbReference type="EMBL" id="KAK7044704.1"/>
    </source>
</evidence>
<dbReference type="AlphaFoldDB" id="A0AAW0D1V4"/>
<name>A0AAW0D1V4_9AGAR</name>
<feature type="region of interest" description="Disordered" evidence="1">
    <location>
        <begin position="268"/>
        <end position="290"/>
    </location>
</feature>
<keyword evidence="3" id="KW-1185">Reference proteome</keyword>
<protein>
    <submittedName>
        <fullName evidence="2">Uncharacterized protein</fullName>
    </submittedName>
</protein>
<reference evidence="2 3" key="1">
    <citation type="journal article" date="2024" name="J Genomics">
        <title>Draft genome sequencing and assembly of Favolaschia claudopus CIRM-BRFM 2984 isolated from oak limbs.</title>
        <authorList>
            <person name="Navarro D."/>
            <person name="Drula E."/>
            <person name="Chaduli D."/>
            <person name="Cazenave R."/>
            <person name="Ahrendt S."/>
            <person name="Wang J."/>
            <person name="Lipzen A."/>
            <person name="Daum C."/>
            <person name="Barry K."/>
            <person name="Grigoriev I.V."/>
            <person name="Favel A."/>
            <person name="Rosso M.N."/>
            <person name="Martin F."/>
        </authorList>
    </citation>
    <scope>NUCLEOTIDE SEQUENCE [LARGE SCALE GENOMIC DNA]</scope>
    <source>
        <strain evidence="2 3">CIRM-BRFM 2984</strain>
    </source>
</reference>
<proteinExistence type="predicted"/>
<dbReference type="Proteomes" id="UP001362999">
    <property type="component" value="Unassembled WGS sequence"/>
</dbReference>
<feature type="compositionally biased region" description="Gly residues" evidence="1">
    <location>
        <begin position="268"/>
        <end position="284"/>
    </location>
</feature>
<sequence length="371" mass="38700">MPIVTLRVGPESPAHFEASNASRCADNSGDTLGSLAISPQHTDSTAASSSTHGGFHAHSQAPDNLILNRDQFCEKYNLSKEIRELLVRYNIQAADTLLDADGHSLRELGFKLGHIAELNWALTKMLMDQRRLPPHVAADATSEFKPIVYGGTGGAGGNSCTRPGGGGTGHGAQISLSDVPRFSVISGGIGGAGGDLDDSSEEYAAYKAGKQSQANARPPPGRTLSGGTGGAGGPGHQAGGSGGSGEAAQMAAEDVGFFNIIRGGTGGAGGHSDLQGGLGGGGEGSKFEPRLIHSIDDETRRRLPETNLEDLDIDENLRKLLEGEGFRTVGALFELYHSDLPPPRFKRGHPGVLKAALDRFVHQKRGPMRQA</sequence>
<organism evidence="2 3">
    <name type="scientific">Favolaschia claudopus</name>
    <dbReference type="NCBI Taxonomy" id="2862362"/>
    <lineage>
        <taxon>Eukaryota</taxon>
        <taxon>Fungi</taxon>
        <taxon>Dikarya</taxon>
        <taxon>Basidiomycota</taxon>
        <taxon>Agaricomycotina</taxon>
        <taxon>Agaricomycetes</taxon>
        <taxon>Agaricomycetidae</taxon>
        <taxon>Agaricales</taxon>
        <taxon>Marasmiineae</taxon>
        <taxon>Mycenaceae</taxon>
        <taxon>Favolaschia</taxon>
    </lineage>
</organism>